<dbReference type="AlphaFoldDB" id="A3IRN7"/>
<evidence type="ECO:0008006" key="5">
    <source>
        <dbReference type="Google" id="ProtNLM"/>
    </source>
</evidence>
<evidence type="ECO:0000256" key="1">
    <source>
        <dbReference type="SAM" id="Coils"/>
    </source>
</evidence>
<accession>A3IRN7</accession>
<dbReference type="Pfam" id="PF20711">
    <property type="entry name" value="DUF6825"/>
    <property type="match status" value="1"/>
</dbReference>
<dbReference type="OrthoDB" id="531776at2"/>
<feature type="region of interest" description="Disordered" evidence="2">
    <location>
        <begin position="56"/>
        <end position="79"/>
    </location>
</feature>
<reference evidence="3 4" key="1">
    <citation type="submission" date="2007-03" db="EMBL/GenBank/DDBJ databases">
        <authorList>
            <person name="Stal L."/>
            <person name="Ferriera S."/>
            <person name="Johnson J."/>
            <person name="Kravitz S."/>
            <person name="Beeson K."/>
            <person name="Sutton G."/>
            <person name="Rogers Y.-H."/>
            <person name="Friedman R."/>
            <person name="Frazier M."/>
            <person name="Venter J.C."/>
        </authorList>
    </citation>
    <scope>NUCLEOTIDE SEQUENCE [LARGE SCALE GENOMIC DNA]</scope>
    <source>
        <strain evidence="3 4">CCY0110</strain>
    </source>
</reference>
<dbReference type="GO" id="GO:0010027">
    <property type="term" value="P:thylakoid membrane organization"/>
    <property type="evidence" value="ECO:0007669"/>
    <property type="project" value="InterPro"/>
</dbReference>
<evidence type="ECO:0000313" key="3">
    <source>
        <dbReference type="EMBL" id="EAZ90886.1"/>
    </source>
</evidence>
<keyword evidence="1" id="KW-0175">Coiled coil</keyword>
<dbReference type="PANTHER" id="PTHR35745">
    <property type="entry name" value="BNACNNG14650D PROTEIN"/>
    <property type="match status" value="1"/>
</dbReference>
<keyword evidence="4" id="KW-1185">Reference proteome</keyword>
<organism evidence="3 4">
    <name type="scientific">Crocosphaera chwakensis CCY0110</name>
    <dbReference type="NCBI Taxonomy" id="391612"/>
    <lineage>
        <taxon>Bacteria</taxon>
        <taxon>Bacillati</taxon>
        <taxon>Cyanobacteriota</taxon>
        <taxon>Cyanophyceae</taxon>
        <taxon>Oscillatoriophycideae</taxon>
        <taxon>Chroococcales</taxon>
        <taxon>Aphanothecaceae</taxon>
        <taxon>Crocosphaera</taxon>
        <taxon>Crocosphaera chwakensis</taxon>
    </lineage>
</organism>
<dbReference type="Proteomes" id="UP000003781">
    <property type="component" value="Unassembled WGS sequence"/>
</dbReference>
<dbReference type="InterPro" id="IPR040003">
    <property type="entry name" value="PG18-like"/>
</dbReference>
<protein>
    <recommendedName>
        <fullName evidence="5">Thylakoid lumen protein</fullName>
    </recommendedName>
</protein>
<proteinExistence type="predicted"/>
<feature type="coiled-coil region" evidence="1">
    <location>
        <begin position="79"/>
        <end position="106"/>
    </location>
</feature>
<sequence>MSNPVLHAFFLGRAFAEVLSEKVEESLTEALSELGKFDAEQRENLRQFIEEVQLRAEREATQGNATTTTTTTTADNGSSVDLQETIDDLRAEIARLKAELKNYRNTKA</sequence>
<evidence type="ECO:0000256" key="2">
    <source>
        <dbReference type="SAM" id="MobiDB-lite"/>
    </source>
</evidence>
<evidence type="ECO:0000313" key="4">
    <source>
        <dbReference type="Proteomes" id="UP000003781"/>
    </source>
</evidence>
<gene>
    <name evidence="3" type="ORF">CY0110_25686</name>
</gene>
<dbReference type="eggNOG" id="COG3937">
    <property type="taxonomic scope" value="Bacteria"/>
</dbReference>
<comment type="caution">
    <text evidence="3">The sequence shown here is derived from an EMBL/GenBank/DDBJ whole genome shotgun (WGS) entry which is preliminary data.</text>
</comment>
<name>A3IRN7_9CHRO</name>
<dbReference type="PANTHER" id="PTHR35745:SF1">
    <property type="entry name" value="OS04G0513000 PROTEIN"/>
    <property type="match status" value="1"/>
</dbReference>
<dbReference type="EMBL" id="AAXW01000019">
    <property type="protein sequence ID" value="EAZ90886.1"/>
    <property type="molecule type" value="Genomic_DNA"/>
</dbReference>
<dbReference type="RefSeq" id="WP_008276046.1">
    <property type="nucleotide sequence ID" value="NZ_AAXW01000019.1"/>
</dbReference>
<dbReference type="SUPFAM" id="SSF58100">
    <property type="entry name" value="Bacterial hemolysins"/>
    <property type="match status" value="1"/>
</dbReference>